<dbReference type="SUPFAM" id="SSF54211">
    <property type="entry name" value="Ribosomal protein S5 domain 2-like"/>
    <property type="match status" value="1"/>
</dbReference>
<dbReference type="CDD" id="cd16262">
    <property type="entry name" value="EFG_III"/>
    <property type="match status" value="1"/>
</dbReference>
<dbReference type="KEGG" id="dsc:ABOD76_11325"/>
<name>A0AAU7UEZ6_9DEIO</name>
<dbReference type="FunFam" id="3.30.70.240:FF:000001">
    <property type="entry name" value="Elongation factor G"/>
    <property type="match status" value="1"/>
</dbReference>
<dbReference type="InterPro" id="IPR005517">
    <property type="entry name" value="Transl_elong_EFG/EF2_IV"/>
</dbReference>
<dbReference type="SMART" id="SM00889">
    <property type="entry name" value="EFG_IV"/>
    <property type="match status" value="1"/>
</dbReference>
<dbReference type="FunFam" id="3.30.230.10:FF:000003">
    <property type="entry name" value="Elongation factor G"/>
    <property type="match status" value="1"/>
</dbReference>
<dbReference type="Pfam" id="PF00679">
    <property type="entry name" value="EFG_C"/>
    <property type="match status" value="1"/>
</dbReference>
<dbReference type="InterPro" id="IPR000795">
    <property type="entry name" value="T_Tr_GTP-bd_dom"/>
</dbReference>
<dbReference type="InterPro" id="IPR047872">
    <property type="entry name" value="EFG_IV"/>
</dbReference>
<dbReference type="InterPro" id="IPR009000">
    <property type="entry name" value="Transl_B-barrel_sf"/>
</dbReference>
<dbReference type="CDD" id="cd03713">
    <property type="entry name" value="EFG_mtEFG_C"/>
    <property type="match status" value="1"/>
</dbReference>
<dbReference type="SUPFAM" id="SSF50447">
    <property type="entry name" value="Translation proteins"/>
    <property type="match status" value="1"/>
</dbReference>
<evidence type="ECO:0000256" key="1">
    <source>
        <dbReference type="ARBA" id="ARBA00022741"/>
    </source>
</evidence>
<evidence type="ECO:0000259" key="4">
    <source>
        <dbReference type="PROSITE" id="PS51722"/>
    </source>
</evidence>
<dbReference type="Pfam" id="PF22042">
    <property type="entry name" value="EF-G_D2"/>
    <property type="match status" value="1"/>
</dbReference>
<dbReference type="InterPro" id="IPR014721">
    <property type="entry name" value="Ribsml_uS5_D2-typ_fold_subgr"/>
</dbReference>
<reference evidence="5" key="1">
    <citation type="submission" date="2024-06" db="EMBL/GenBank/DDBJ databases">
        <title>Draft Genome Sequence of Deinococcus sonorensis Type Strain KR-87, a Biofilm Producing Representative of the Genus Deinococcus.</title>
        <authorList>
            <person name="Boren L.S."/>
            <person name="Grosso R.A."/>
            <person name="Hugenberg-Cox A.N."/>
            <person name="Hill J.T.E."/>
            <person name="Albert C.M."/>
            <person name="Tuohy J.M."/>
        </authorList>
    </citation>
    <scope>NUCLEOTIDE SEQUENCE</scope>
    <source>
        <strain evidence="5">KR-87</strain>
    </source>
</reference>
<dbReference type="CDD" id="cd01434">
    <property type="entry name" value="EFG_mtEFG1_IV"/>
    <property type="match status" value="1"/>
</dbReference>
<dbReference type="Gene3D" id="3.30.230.10">
    <property type="match status" value="1"/>
</dbReference>
<feature type="region of interest" description="Disordered" evidence="3">
    <location>
        <begin position="265"/>
        <end position="289"/>
    </location>
</feature>
<dbReference type="PANTHER" id="PTHR43261:SF6">
    <property type="entry name" value="ELONGATION FACTOR G-LIKE PROTEIN"/>
    <property type="match status" value="1"/>
</dbReference>
<dbReference type="NCBIfam" id="TIGR00231">
    <property type="entry name" value="small_GTP"/>
    <property type="match status" value="1"/>
</dbReference>
<dbReference type="GO" id="GO:0005525">
    <property type="term" value="F:GTP binding"/>
    <property type="evidence" value="ECO:0007669"/>
    <property type="project" value="UniProtKB-KW"/>
</dbReference>
<dbReference type="GO" id="GO:0003746">
    <property type="term" value="F:translation elongation factor activity"/>
    <property type="evidence" value="ECO:0007669"/>
    <property type="project" value="UniProtKB-KW"/>
</dbReference>
<dbReference type="InterPro" id="IPR035649">
    <property type="entry name" value="EFG_V"/>
</dbReference>
<dbReference type="Gene3D" id="3.30.70.240">
    <property type="match status" value="1"/>
</dbReference>
<dbReference type="PROSITE" id="PS51722">
    <property type="entry name" value="G_TR_2"/>
    <property type="match status" value="1"/>
</dbReference>
<dbReference type="InterPro" id="IPR000640">
    <property type="entry name" value="EFG_V-like"/>
</dbReference>
<organism evidence="5">
    <name type="scientific">Deinococcus sonorensis KR-87</name>
    <dbReference type="NCBI Taxonomy" id="694439"/>
    <lineage>
        <taxon>Bacteria</taxon>
        <taxon>Thermotogati</taxon>
        <taxon>Deinococcota</taxon>
        <taxon>Deinococci</taxon>
        <taxon>Deinococcales</taxon>
        <taxon>Deinococcaceae</taxon>
        <taxon>Deinococcus</taxon>
    </lineage>
</organism>
<dbReference type="Gene3D" id="3.40.50.300">
    <property type="entry name" value="P-loop containing nucleotide triphosphate hydrolases"/>
    <property type="match status" value="1"/>
</dbReference>
<keyword evidence="5" id="KW-0251">Elongation factor</keyword>
<dbReference type="PRINTS" id="PR00315">
    <property type="entry name" value="ELONGATNFCT"/>
</dbReference>
<accession>A0AAU7UEZ6</accession>
<dbReference type="GO" id="GO:0003924">
    <property type="term" value="F:GTPase activity"/>
    <property type="evidence" value="ECO:0007669"/>
    <property type="project" value="InterPro"/>
</dbReference>
<evidence type="ECO:0000256" key="3">
    <source>
        <dbReference type="SAM" id="MobiDB-lite"/>
    </source>
</evidence>
<keyword evidence="2" id="KW-0342">GTP-binding</keyword>
<dbReference type="Gene3D" id="3.30.70.870">
    <property type="entry name" value="Elongation Factor G (Translational Gtpase), domain 3"/>
    <property type="match status" value="1"/>
</dbReference>
<dbReference type="InterPro" id="IPR027417">
    <property type="entry name" value="P-loop_NTPase"/>
</dbReference>
<dbReference type="InterPro" id="IPR005225">
    <property type="entry name" value="Small_GTP-bd"/>
</dbReference>
<dbReference type="GO" id="GO:0032790">
    <property type="term" value="P:ribosome disassembly"/>
    <property type="evidence" value="ECO:0007669"/>
    <property type="project" value="TreeGrafter"/>
</dbReference>
<protein>
    <submittedName>
        <fullName evidence="5">Elongation factor G</fullName>
    </submittedName>
</protein>
<keyword evidence="5" id="KW-0648">Protein biosynthesis</keyword>
<dbReference type="Pfam" id="PF03764">
    <property type="entry name" value="EFG_IV"/>
    <property type="match status" value="1"/>
</dbReference>
<dbReference type="NCBIfam" id="NF009381">
    <property type="entry name" value="PRK12740.1-5"/>
    <property type="match status" value="1"/>
</dbReference>
<dbReference type="RefSeq" id="WP_350244956.1">
    <property type="nucleotide sequence ID" value="NZ_CP158299.1"/>
</dbReference>
<dbReference type="InterPro" id="IPR020568">
    <property type="entry name" value="Ribosomal_Su5_D2-typ_SF"/>
</dbReference>
<dbReference type="SMART" id="SM00838">
    <property type="entry name" value="EFG_C"/>
    <property type="match status" value="1"/>
</dbReference>
<dbReference type="Pfam" id="PF00009">
    <property type="entry name" value="GTP_EFTU"/>
    <property type="match status" value="1"/>
</dbReference>
<dbReference type="Pfam" id="PF14492">
    <property type="entry name" value="EFG_III"/>
    <property type="match status" value="1"/>
</dbReference>
<dbReference type="CDD" id="cd04170">
    <property type="entry name" value="EF-G_bact"/>
    <property type="match status" value="1"/>
</dbReference>
<dbReference type="InterPro" id="IPR035647">
    <property type="entry name" value="EFG_III/V"/>
</dbReference>
<dbReference type="AlphaFoldDB" id="A0AAU7UEZ6"/>
<feature type="domain" description="Tr-type G" evidence="4">
    <location>
        <begin position="1"/>
        <end position="269"/>
    </location>
</feature>
<gene>
    <name evidence="5" type="ORF">ABOD76_11325</name>
</gene>
<evidence type="ECO:0000256" key="2">
    <source>
        <dbReference type="ARBA" id="ARBA00023134"/>
    </source>
</evidence>
<dbReference type="SUPFAM" id="SSF54980">
    <property type="entry name" value="EF-G C-terminal domain-like"/>
    <property type="match status" value="2"/>
</dbReference>
<sequence>MPVRNVSVAAHSSAGKTTLTEALLHVSGAVSRPGSVDDGTSVSDHTEAERARGFSIQSSVVQLRLGETVVNLLDTPGYADFVREIRGAIRAADSVLVLVSAVSGVEVGTERVWATADRFNMPRIVLMSKMDRERADFYAVLSDIRASLKGPCVAASLPIGQEAQFEGVVDLLTRRAIRDGQPDGPVPDDLTGLVETYRTQLIEAIVETDDALVERYLEGETLDDQELRAAYLRAVHAGLLYPVLPVSAVRQIGLAPLTTLMVDGLRSPEERGPLTGQDGQKREPTPDAPFSARVWRTSVDPYLGRVAYLRVWSGRLHAGDTLLNSTIRLEVRPAHLYTVNGKDLTEVSELSAGMLGAITRVEAHTGDTLCDPAAPIQYDPLILPDPVHTVALHPRTRQDEDRLSAAMQRLLEEDPTLRYDHDPDTGELTLSGMGDLHLDIAVQKLAALGVALDTSTPKIAYRETLRGTAQAQGKHKKQSGGHGQYGDCTVRLEPSAAYTFGSEVVGGAIPGKYLPAIEKGVQEAMRRGVLAGYPVQGVRVAVLTGSYHEVDSSEQAFRMAGALAFRAAAQQARPVLQEPVMTLRVRVPAQYTGDIISDLQTRRARVQGMEPEGTVIVISAAVPQAEVQAYSAALRSMTGDRGAYSLKFSGYQDVPQALAERIIAERQRELAQG</sequence>
<dbReference type="PANTHER" id="PTHR43261">
    <property type="entry name" value="TRANSLATION ELONGATION FACTOR G-RELATED"/>
    <property type="match status" value="1"/>
</dbReference>
<dbReference type="InterPro" id="IPR009022">
    <property type="entry name" value="EFG_III"/>
</dbReference>
<feature type="region of interest" description="Disordered" evidence="3">
    <location>
        <begin position="30"/>
        <end position="50"/>
    </location>
</feature>
<dbReference type="EMBL" id="CP158299">
    <property type="protein sequence ID" value="XBV86868.1"/>
    <property type="molecule type" value="Genomic_DNA"/>
</dbReference>
<evidence type="ECO:0000313" key="5">
    <source>
        <dbReference type="EMBL" id="XBV86868.1"/>
    </source>
</evidence>
<dbReference type="InterPro" id="IPR053905">
    <property type="entry name" value="EF-G-like_DII"/>
</dbReference>
<keyword evidence="1" id="KW-0547">Nucleotide-binding</keyword>
<proteinExistence type="predicted"/>
<dbReference type="Gene3D" id="2.40.30.10">
    <property type="entry name" value="Translation factors"/>
    <property type="match status" value="1"/>
</dbReference>
<dbReference type="SUPFAM" id="SSF52540">
    <property type="entry name" value="P-loop containing nucleoside triphosphate hydrolases"/>
    <property type="match status" value="1"/>
</dbReference>
<dbReference type="InterPro" id="IPR041095">
    <property type="entry name" value="EFG_II"/>
</dbReference>